<dbReference type="EMBL" id="AOPZ01000337">
    <property type="protein sequence ID" value="EPH41184.1"/>
    <property type="molecule type" value="Genomic_DNA"/>
</dbReference>
<dbReference type="RefSeq" id="WP_016643957.1">
    <property type="nucleotide sequence ID" value="NZ_AOPZ01000337.1"/>
</dbReference>
<feature type="domain" description="Peptidoglycan binding-like" evidence="1">
    <location>
        <begin position="4"/>
        <end position="59"/>
    </location>
</feature>
<dbReference type="OrthoDB" id="9815541at2"/>
<evidence type="ECO:0000313" key="2">
    <source>
        <dbReference type="EMBL" id="EPH41184.1"/>
    </source>
</evidence>
<organism evidence="2 3">
    <name type="scientific">Streptomyces aurantiacus JA 4570</name>
    <dbReference type="NCBI Taxonomy" id="1286094"/>
    <lineage>
        <taxon>Bacteria</taxon>
        <taxon>Bacillati</taxon>
        <taxon>Actinomycetota</taxon>
        <taxon>Actinomycetes</taxon>
        <taxon>Kitasatosporales</taxon>
        <taxon>Streptomycetaceae</taxon>
        <taxon>Streptomyces</taxon>
        <taxon>Streptomyces aurantiacus group</taxon>
    </lineage>
</organism>
<dbReference type="Pfam" id="PF01471">
    <property type="entry name" value="PG_binding_1"/>
    <property type="match status" value="1"/>
</dbReference>
<dbReference type="Proteomes" id="UP000014629">
    <property type="component" value="Unassembled WGS sequence"/>
</dbReference>
<evidence type="ECO:0000313" key="3">
    <source>
        <dbReference type="Proteomes" id="UP000014629"/>
    </source>
</evidence>
<name>S3ZEW9_9ACTN</name>
<gene>
    <name evidence="2" type="ORF">STRAU_5836</name>
</gene>
<proteinExistence type="predicted"/>
<sequence length="68" mass="7223">MGSSGSAVEHAQCLINMYGYGIAEDGKFGGETLGAVRDLQTRCGITRDGAIGTNTWNCLHPDQLPNPR</sequence>
<evidence type="ECO:0000259" key="1">
    <source>
        <dbReference type="Pfam" id="PF01471"/>
    </source>
</evidence>
<dbReference type="InterPro" id="IPR036366">
    <property type="entry name" value="PGBDSf"/>
</dbReference>
<reference evidence="2 3" key="1">
    <citation type="submission" date="2013-02" db="EMBL/GenBank/DDBJ databases">
        <title>Draft Genome Sequence of Streptomyces aurantiacus, Which Produces Setomimycin.</title>
        <authorList>
            <person name="Gruening B.A."/>
            <person name="Praeg A."/>
            <person name="Erxleben A."/>
            <person name="Guenther S."/>
            <person name="Mueller M."/>
        </authorList>
    </citation>
    <scope>NUCLEOTIDE SEQUENCE [LARGE SCALE GENOMIC DNA]</scope>
    <source>
        <strain evidence="2 3">JA 4570</strain>
    </source>
</reference>
<dbReference type="SUPFAM" id="SSF47090">
    <property type="entry name" value="PGBD-like"/>
    <property type="match status" value="1"/>
</dbReference>
<dbReference type="PATRIC" id="fig|1286094.4.peg.5764"/>
<dbReference type="InterPro" id="IPR036365">
    <property type="entry name" value="PGBD-like_sf"/>
</dbReference>
<comment type="caution">
    <text evidence="2">The sequence shown here is derived from an EMBL/GenBank/DDBJ whole genome shotgun (WGS) entry which is preliminary data.</text>
</comment>
<dbReference type="AlphaFoldDB" id="S3ZEW9"/>
<accession>S3ZEW9</accession>
<dbReference type="Gene3D" id="1.10.101.10">
    <property type="entry name" value="PGBD-like superfamily/PGBD"/>
    <property type="match status" value="1"/>
</dbReference>
<protein>
    <recommendedName>
        <fullName evidence="1">Peptidoglycan binding-like domain-containing protein</fullName>
    </recommendedName>
</protein>
<dbReference type="InterPro" id="IPR002477">
    <property type="entry name" value="Peptidoglycan-bd-like"/>
</dbReference>
<keyword evidence="3" id="KW-1185">Reference proteome</keyword>